<accession>A0A9Q0AT89</accession>
<proteinExistence type="predicted"/>
<dbReference type="Pfam" id="PF21962">
    <property type="entry name" value="DUF6924"/>
    <property type="match status" value="1"/>
</dbReference>
<name>A0A9Q0AT89_9PEZI</name>
<organism evidence="2 3">
    <name type="scientific">Neoarthrinium moseri</name>
    <dbReference type="NCBI Taxonomy" id="1658444"/>
    <lineage>
        <taxon>Eukaryota</taxon>
        <taxon>Fungi</taxon>
        <taxon>Dikarya</taxon>
        <taxon>Ascomycota</taxon>
        <taxon>Pezizomycotina</taxon>
        <taxon>Sordariomycetes</taxon>
        <taxon>Xylariomycetidae</taxon>
        <taxon>Amphisphaeriales</taxon>
        <taxon>Apiosporaceae</taxon>
        <taxon>Neoarthrinium</taxon>
    </lineage>
</organism>
<dbReference type="InterPro" id="IPR053832">
    <property type="entry name" value="DUF6924"/>
</dbReference>
<feature type="domain" description="DUF6924" evidence="1">
    <location>
        <begin position="74"/>
        <end position="171"/>
    </location>
</feature>
<comment type="caution">
    <text evidence="2">The sequence shown here is derived from an EMBL/GenBank/DDBJ whole genome shotgun (WGS) entry which is preliminary data.</text>
</comment>
<evidence type="ECO:0000259" key="1">
    <source>
        <dbReference type="Pfam" id="PF21962"/>
    </source>
</evidence>
<evidence type="ECO:0000313" key="2">
    <source>
        <dbReference type="EMBL" id="KAI1879207.1"/>
    </source>
</evidence>
<dbReference type="AlphaFoldDB" id="A0A9Q0AT89"/>
<dbReference type="Proteomes" id="UP000829685">
    <property type="component" value="Unassembled WGS sequence"/>
</dbReference>
<sequence>MQAGKIVITTKGVDAKLINRLLLYVRDWEFGFEGSWDRQRILRTRDEVFAADLPVDIPPVHDVGDGRAAASESFENQWEGLSIEEVEKYMLSHDEGGDNTSLILVLDDKGRHDQTLIVAMRAYNPDEDTLYLPEYDKVRVPWQEVHSMWTNLDMANMNFDEFCDEEIGADGNRWWTYKPTFDEDHYAGVAEKRDPAIKELEKLDMA</sequence>
<keyword evidence="3" id="KW-1185">Reference proteome</keyword>
<dbReference type="EMBL" id="JAFIMR010000004">
    <property type="protein sequence ID" value="KAI1879207.1"/>
    <property type="molecule type" value="Genomic_DNA"/>
</dbReference>
<protein>
    <recommendedName>
        <fullName evidence="1">DUF6924 domain-containing protein</fullName>
    </recommendedName>
</protein>
<gene>
    <name evidence="2" type="ORF">JX265_002161</name>
</gene>
<reference evidence="2" key="1">
    <citation type="submission" date="2021-03" db="EMBL/GenBank/DDBJ databases">
        <title>Revisited historic fungal species revealed as producer of novel bioactive compounds through whole genome sequencing and comparative genomics.</title>
        <authorList>
            <person name="Vignolle G.A."/>
            <person name="Hochenegger N."/>
            <person name="Mach R.L."/>
            <person name="Mach-Aigner A.R."/>
            <person name="Javad Rahimi M."/>
            <person name="Salim K.A."/>
            <person name="Chan C.M."/>
            <person name="Lim L.B.L."/>
            <person name="Cai F."/>
            <person name="Druzhinina I.S."/>
            <person name="U'Ren J.M."/>
            <person name="Derntl C."/>
        </authorList>
    </citation>
    <scope>NUCLEOTIDE SEQUENCE</scope>
    <source>
        <strain evidence="2">TUCIM 5799</strain>
    </source>
</reference>
<evidence type="ECO:0000313" key="3">
    <source>
        <dbReference type="Proteomes" id="UP000829685"/>
    </source>
</evidence>